<organism evidence="12 13">
    <name type="scientific">Hericium alpestre</name>
    <dbReference type="NCBI Taxonomy" id="135208"/>
    <lineage>
        <taxon>Eukaryota</taxon>
        <taxon>Fungi</taxon>
        <taxon>Dikarya</taxon>
        <taxon>Basidiomycota</taxon>
        <taxon>Agaricomycotina</taxon>
        <taxon>Agaricomycetes</taxon>
        <taxon>Russulales</taxon>
        <taxon>Hericiaceae</taxon>
        <taxon>Hericium</taxon>
    </lineage>
</organism>
<evidence type="ECO:0000256" key="8">
    <source>
        <dbReference type="ARBA" id="ARBA00023128"/>
    </source>
</evidence>
<keyword evidence="7" id="KW-1133">Transmembrane helix</keyword>
<reference evidence="12 13" key="1">
    <citation type="submission" date="2019-02" db="EMBL/GenBank/DDBJ databases">
        <title>Genome sequencing of the rare red list fungi Hericium alpestre (H. flagellum).</title>
        <authorList>
            <person name="Buettner E."/>
            <person name="Kellner H."/>
        </authorList>
    </citation>
    <scope>NUCLEOTIDE SEQUENCE [LARGE SCALE GENOMIC DNA]</scope>
    <source>
        <strain evidence="12 13">DSM 108284</strain>
    </source>
</reference>
<feature type="repeat" description="Solcar" evidence="10">
    <location>
        <begin position="248"/>
        <end position="337"/>
    </location>
</feature>
<dbReference type="Pfam" id="PF00153">
    <property type="entry name" value="Mito_carr"/>
    <property type="match status" value="4"/>
</dbReference>
<evidence type="ECO:0000313" key="12">
    <source>
        <dbReference type="EMBL" id="TFY83582.1"/>
    </source>
</evidence>
<feature type="repeat" description="Solcar" evidence="10">
    <location>
        <begin position="2"/>
        <end position="143"/>
    </location>
</feature>
<dbReference type="AlphaFoldDB" id="A0A4Z0A959"/>
<dbReference type="InterPro" id="IPR018108">
    <property type="entry name" value="MCP_transmembrane"/>
</dbReference>
<keyword evidence="4 10" id="KW-0812">Transmembrane</keyword>
<gene>
    <name evidence="12" type="ORF">EWM64_g432</name>
</gene>
<keyword evidence="13" id="KW-1185">Reference proteome</keyword>
<evidence type="ECO:0000256" key="1">
    <source>
        <dbReference type="ARBA" id="ARBA00004448"/>
    </source>
</evidence>
<proteinExistence type="inferred from homology"/>
<comment type="subcellular location">
    <subcellularLocation>
        <location evidence="1">Mitochondrion inner membrane</location>
        <topology evidence="1">Multi-pass membrane protein</topology>
    </subcellularLocation>
</comment>
<comment type="caution">
    <text evidence="12">The sequence shown here is derived from an EMBL/GenBank/DDBJ whole genome shotgun (WGS) entry which is preliminary data.</text>
</comment>
<accession>A0A4Z0A959</accession>
<dbReference type="Gene3D" id="1.50.40.10">
    <property type="entry name" value="Mitochondrial carrier domain"/>
    <property type="match status" value="2"/>
</dbReference>
<dbReference type="STRING" id="135208.A0A4Z0A959"/>
<evidence type="ECO:0000256" key="9">
    <source>
        <dbReference type="ARBA" id="ARBA00023136"/>
    </source>
</evidence>
<evidence type="ECO:0000256" key="10">
    <source>
        <dbReference type="PROSITE-ProRule" id="PRU00282"/>
    </source>
</evidence>
<protein>
    <recommendedName>
        <fullName evidence="14">Mitochondrial carrier</fullName>
    </recommendedName>
</protein>
<comment type="similarity">
    <text evidence="2 11">Belongs to the mitochondrial carrier (TC 2.A.29) family.</text>
</comment>
<dbReference type="GO" id="GO:0005743">
    <property type="term" value="C:mitochondrial inner membrane"/>
    <property type="evidence" value="ECO:0007669"/>
    <property type="project" value="UniProtKB-SubCell"/>
</dbReference>
<keyword evidence="9 10" id="KW-0472">Membrane</keyword>
<dbReference type="OrthoDB" id="1747031at2759"/>
<dbReference type="SUPFAM" id="SSF103506">
    <property type="entry name" value="Mitochondrial carrier"/>
    <property type="match status" value="1"/>
</dbReference>
<feature type="repeat" description="Solcar" evidence="10">
    <location>
        <begin position="151"/>
        <end position="241"/>
    </location>
</feature>
<dbReference type="InterPro" id="IPR045315">
    <property type="entry name" value="Mtm1-like"/>
</dbReference>
<evidence type="ECO:0000256" key="4">
    <source>
        <dbReference type="ARBA" id="ARBA00022692"/>
    </source>
</evidence>
<dbReference type="InterPro" id="IPR023395">
    <property type="entry name" value="MCP_dom_sf"/>
</dbReference>
<dbReference type="PROSITE" id="PS50920">
    <property type="entry name" value="SOLCAR"/>
    <property type="match status" value="3"/>
</dbReference>
<dbReference type="PANTHER" id="PTHR45760">
    <property type="entry name" value="FI19922P1-RELATED"/>
    <property type="match status" value="1"/>
</dbReference>
<evidence type="ECO:0000256" key="3">
    <source>
        <dbReference type="ARBA" id="ARBA00022448"/>
    </source>
</evidence>
<dbReference type="Proteomes" id="UP000298061">
    <property type="component" value="Unassembled WGS sequence"/>
</dbReference>
<dbReference type="PANTHER" id="PTHR45760:SF2">
    <property type="entry name" value="FI19922P1-RELATED"/>
    <property type="match status" value="1"/>
</dbReference>
<dbReference type="EMBL" id="SFCI01000020">
    <property type="protein sequence ID" value="TFY83582.1"/>
    <property type="molecule type" value="Genomic_DNA"/>
</dbReference>
<evidence type="ECO:0000313" key="13">
    <source>
        <dbReference type="Proteomes" id="UP000298061"/>
    </source>
</evidence>
<evidence type="ECO:0000256" key="5">
    <source>
        <dbReference type="ARBA" id="ARBA00022737"/>
    </source>
</evidence>
<evidence type="ECO:0000256" key="7">
    <source>
        <dbReference type="ARBA" id="ARBA00022989"/>
    </source>
</evidence>
<sequence>MDPFEAKMVAAATGATLTALTMTPFDVVKTRLQTQRPASSSGLPFPKPPPNACCQPANTPCVRGLNARAMSSLAAQAVQEEVVCIWDHGQLRKERVNGFSDAVLHVVRAEGLRGLWKGAGTSLVIGVPSSSCYMLTYDYLNRELFPKIIPSPALVPLTSGIVARVLMVSALSPLELIRTNLQSTPLSADTPNTLRSVLTSVKGLARNHGVRHLWRGLGPTLWRDVPFSGLYWAGYEGLKTQFERRGQRGASVSFVCGATSGTAAALLTSPFDVLKTRRQALVMSGAFPESAGSISLIGQILRTEGVAALYAGIGPRIAKIAPACGIMISCFEGVGRFLVKKEDPIA</sequence>
<name>A0A4Z0A959_9AGAM</name>
<evidence type="ECO:0000256" key="2">
    <source>
        <dbReference type="ARBA" id="ARBA00006375"/>
    </source>
</evidence>
<keyword evidence="5" id="KW-0677">Repeat</keyword>
<keyword evidence="6" id="KW-0999">Mitochondrion inner membrane</keyword>
<evidence type="ECO:0000256" key="6">
    <source>
        <dbReference type="ARBA" id="ARBA00022792"/>
    </source>
</evidence>
<keyword evidence="8" id="KW-0496">Mitochondrion</keyword>
<dbReference type="GO" id="GO:1990542">
    <property type="term" value="P:mitochondrial transmembrane transport"/>
    <property type="evidence" value="ECO:0007669"/>
    <property type="project" value="InterPro"/>
</dbReference>
<evidence type="ECO:0008006" key="14">
    <source>
        <dbReference type="Google" id="ProtNLM"/>
    </source>
</evidence>
<keyword evidence="3 11" id="KW-0813">Transport</keyword>
<evidence type="ECO:0000256" key="11">
    <source>
        <dbReference type="RuleBase" id="RU000488"/>
    </source>
</evidence>